<sequence>MAKRNANRSSPRPNYNDPKFKKKVREACDAIRMGTVNIASAARTYGIPYTVLYRRYHGISLPAQEAHEKQQLLTKEQEEVLVEWVLFLGLVGRPICKATLRPKVVQLCGKIPSRRWVWRFLERHPILKLRRPSGLDPKRARAFNFHTVNTCFERLKKVMQEKGITWENVYNMDEKGIQLGGGRKGATCKYFYSRYEKSFYKLKDGNLELVTVIECCCADGTSLMPTFIFNGKSVNVEDIEAYPEIL</sequence>
<name>A0ACD3AM66_9AGAR</name>
<accession>A0ACD3AM66</accession>
<dbReference type="Proteomes" id="UP000308600">
    <property type="component" value="Unassembled WGS sequence"/>
</dbReference>
<evidence type="ECO:0000313" key="2">
    <source>
        <dbReference type="Proteomes" id="UP000308600"/>
    </source>
</evidence>
<gene>
    <name evidence="1" type="ORF">BDN72DRAFT_771326</name>
</gene>
<organism evidence="1 2">
    <name type="scientific">Pluteus cervinus</name>
    <dbReference type="NCBI Taxonomy" id="181527"/>
    <lineage>
        <taxon>Eukaryota</taxon>
        <taxon>Fungi</taxon>
        <taxon>Dikarya</taxon>
        <taxon>Basidiomycota</taxon>
        <taxon>Agaricomycotina</taxon>
        <taxon>Agaricomycetes</taxon>
        <taxon>Agaricomycetidae</taxon>
        <taxon>Agaricales</taxon>
        <taxon>Pluteineae</taxon>
        <taxon>Pluteaceae</taxon>
        <taxon>Pluteus</taxon>
    </lineage>
</organism>
<dbReference type="EMBL" id="ML208388">
    <property type="protein sequence ID" value="TFK67013.1"/>
    <property type="molecule type" value="Genomic_DNA"/>
</dbReference>
<protein>
    <submittedName>
        <fullName evidence="1">Uncharacterized protein</fullName>
    </submittedName>
</protein>
<evidence type="ECO:0000313" key="1">
    <source>
        <dbReference type="EMBL" id="TFK67013.1"/>
    </source>
</evidence>
<keyword evidence="2" id="KW-1185">Reference proteome</keyword>
<reference evidence="1 2" key="1">
    <citation type="journal article" date="2019" name="Nat. Ecol. Evol.">
        <title>Megaphylogeny resolves global patterns of mushroom evolution.</title>
        <authorList>
            <person name="Varga T."/>
            <person name="Krizsan K."/>
            <person name="Foldi C."/>
            <person name="Dima B."/>
            <person name="Sanchez-Garcia M."/>
            <person name="Sanchez-Ramirez S."/>
            <person name="Szollosi G.J."/>
            <person name="Szarkandi J.G."/>
            <person name="Papp V."/>
            <person name="Albert L."/>
            <person name="Andreopoulos W."/>
            <person name="Angelini C."/>
            <person name="Antonin V."/>
            <person name="Barry K.W."/>
            <person name="Bougher N.L."/>
            <person name="Buchanan P."/>
            <person name="Buyck B."/>
            <person name="Bense V."/>
            <person name="Catcheside P."/>
            <person name="Chovatia M."/>
            <person name="Cooper J."/>
            <person name="Damon W."/>
            <person name="Desjardin D."/>
            <person name="Finy P."/>
            <person name="Geml J."/>
            <person name="Haridas S."/>
            <person name="Hughes K."/>
            <person name="Justo A."/>
            <person name="Karasinski D."/>
            <person name="Kautmanova I."/>
            <person name="Kiss B."/>
            <person name="Kocsube S."/>
            <person name="Kotiranta H."/>
            <person name="LaButti K.M."/>
            <person name="Lechner B.E."/>
            <person name="Liimatainen K."/>
            <person name="Lipzen A."/>
            <person name="Lukacs Z."/>
            <person name="Mihaltcheva S."/>
            <person name="Morgado L.N."/>
            <person name="Niskanen T."/>
            <person name="Noordeloos M.E."/>
            <person name="Ohm R.A."/>
            <person name="Ortiz-Santana B."/>
            <person name="Ovrebo C."/>
            <person name="Racz N."/>
            <person name="Riley R."/>
            <person name="Savchenko A."/>
            <person name="Shiryaev A."/>
            <person name="Soop K."/>
            <person name="Spirin V."/>
            <person name="Szebenyi C."/>
            <person name="Tomsovsky M."/>
            <person name="Tulloss R.E."/>
            <person name="Uehling J."/>
            <person name="Grigoriev I.V."/>
            <person name="Vagvolgyi C."/>
            <person name="Papp T."/>
            <person name="Martin F.M."/>
            <person name="Miettinen O."/>
            <person name="Hibbett D.S."/>
            <person name="Nagy L.G."/>
        </authorList>
    </citation>
    <scope>NUCLEOTIDE SEQUENCE [LARGE SCALE GENOMIC DNA]</scope>
    <source>
        <strain evidence="1 2">NL-1719</strain>
    </source>
</reference>
<proteinExistence type="predicted"/>